<dbReference type="AlphaFoldDB" id="A0A517I4Z9"/>
<reference evidence="1 2" key="1">
    <citation type="submission" date="2019-07" db="EMBL/GenBank/DDBJ databases">
        <title>Characterization of Brevibacillus brevis HK544, as a potential biocontrol agent.</title>
        <authorList>
            <person name="Kim H."/>
        </authorList>
    </citation>
    <scope>NUCLEOTIDE SEQUENCE [LARGE SCALE GENOMIC DNA]</scope>
    <source>
        <strain evidence="1 2">HK544</strain>
    </source>
</reference>
<proteinExistence type="predicted"/>
<dbReference type="EMBL" id="CP042161">
    <property type="protein sequence ID" value="QDS33971.1"/>
    <property type="molecule type" value="Genomic_DNA"/>
</dbReference>
<sequence>MNVRFAVVEDIKQLESFFSKHITRENKAVYNEEFLCPLGLRAAVKRRSVVVMNIEDIIIAAARIYLKKNGTISLYQFAVGEQYRHKNLMRYLLSQIGYPIFSACPSNLEFNNYYLDSKWSFVETKKGMNIWKLEPDLLSESTFPN</sequence>
<accession>A0A517I4Z9</accession>
<evidence type="ECO:0000313" key="1">
    <source>
        <dbReference type="EMBL" id="QDS33971.1"/>
    </source>
</evidence>
<dbReference type="InterPro" id="IPR016181">
    <property type="entry name" value="Acyl_CoA_acyltransferase"/>
</dbReference>
<evidence type="ECO:0000313" key="2">
    <source>
        <dbReference type="Proteomes" id="UP000317713"/>
    </source>
</evidence>
<keyword evidence="1" id="KW-0808">Transferase</keyword>
<name>A0A517I4Z9_BREBE</name>
<protein>
    <submittedName>
        <fullName evidence="1">N-acetyltransferase</fullName>
    </submittedName>
</protein>
<gene>
    <name evidence="1" type="ORF">FPS98_08200</name>
</gene>
<dbReference type="RefSeq" id="WP_144615139.1">
    <property type="nucleotide sequence ID" value="NZ_CP042161.1"/>
</dbReference>
<dbReference type="SUPFAM" id="SSF55729">
    <property type="entry name" value="Acyl-CoA N-acyltransferases (Nat)"/>
    <property type="match status" value="1"/>
</dbReference>
<dbReference type="Proteomes" id="UP000317713">
    <property type="component" value="Chromosome"/>
</dbReference>
<dbReference type="GO" id="GO:0016740">
    <property type="term" value="F:transferase activity"/>
    <property type="evidence" value="ECO:0007669"/>
    <property type="project" value="UniProtKB-KW"/>
</dbReference>
<organism evidence="1 2">
    <name type="scientific">Brevibacillus brevis</name>
    <name type="common">Bacillus brevis</name>
    <dbReference type="NCBI Taxonomy" id="1393"/>
    <lineage>
        <taxon>Bacteria</taxon>
        <taxon>Bacillati</taxon>
        <taxon>Bacillota</taxon>
        <taxon>Bacilli</taxon>
        <taxon>Bacillales</taxon>
        <taxon>Paenibacillaceae</taxon>
        <taxon>Brevibacillus</taxon>
    </lineage>
</organism>